<gene>
    <name evidence="4" type="ORF">HS088_TW15G01377</name>
</gene>
<evidence type="ECO:0000313" key="4">
    <source>
        <dbReference type="EMBL" id="KAF5735861.1"/>
    </source>
</evidence>
<accession>A0A7J7CP75</accession>
<comment type="caution">
    <text evidence="4">The sequence shown here is derived from an EMBL/GenBank/DDBJ whole genome shotgun (WGS) entry which is preliminary data.</text>
</comment>
<evidence type="ECO:0008006" key="6">
    <source>
        <dbReference type="Google" id="ProtNLM"/>
    </source>
</evidence>
<feature type="binding site" evidence="2">
    <location>
        <position position="177"/>
    </location>
    <ligand>
        <name>substrate</name>
    </ligand>
</feature>
<evidence type="ECO:0000256" key="2">
    <source>
        <dbReference type="PIRSR" id="PIRSR613078-2"/>
    </source>
</evidence>
<dbReference type="InterPro" id="IPR029033">
    <property type="entry name" value="His_PPase_superfam"/>
</dbReference>
<dbReference type="CDD" id="cd07067">
    <property type="entry name" value="HP_PGM_like"/>
    <property type="match status" value="1"/>
</dbReference>
<dbReference type="InterPro" id="IPR013078">
    <property type="entry name" value="His_Pase_superF_clade-1"/>
</dbReference>
<feature type="active site" description="Proton donor/acceptor" evidence="1">
    <location>
        <position position="204"/>
    </location>
</feature>
<dbReference type="InParanoid" id="A0A7J7CP75"/>
<dbReference type="Proteomes" id="UP000593562">
    <property type="component" value="Unassembled WGS sequence"/>
</dbReference>
<reference evidence="4 5" key="1">
    <citation type="journal article" date="2020" name="Nat. Commun.">
        <title>Genome of Tripterygium wilfordii and identification of cytochrome P450 involved in triptolide biosynthesis.</title>
        <authorList>
            <person name="Tu L."/>
            <person name="Su P."/>
            <person name="Zhang Z."/>
            <person name="Gao L."/>
            <person name="Wang J."/>
            <person name="Hu T."/>
            <person name="Zhou J."/>
            <person name="Zhang Y."/>
            <person name="Zhao Y."/>
            <person name="Liu Y."/>
            <person name="Song Y."/>
            <person name="Tong Y."/>
            <person name="Lu Y."/>
            <person name="Yang J."/>
            <person name="Xu C."/>
            <person name="Jia M."/>
            <person name="Peters R.J."/>
            <person name="Huang L."/>
            <person name="Gao W."/>
        </authorList>
    </citation>
    <scope>NUCLEOTIDE SEQUENCE [LARGE SCALE GENOMIC DNA]</scope>
    <source>
        <strain evidence="5">cv. XIE 37</strain>
        <tissue evidence="4">Leaf</tissue>
    </source>
</reference>
<sequence>MINIHGLPPPSQHHNGFNKQDAYEEEDNVEDVHHDGYLRPKTDPNLVKRVLEQEPDMLPYHASASSLSPQLSTLGTPPLGPSIKVWEPYNVLAPPPPVFSRSYSMGHHHHNQNQTVTEVYLISHGECELNLKSDLVGGRCPVASLTPSGKRQARALAVFLNSQRVTFHAVYSSPLDRARSMAVSVCREMNFAEEHIQSSDSLMEMSLGDWEGCLRSEIYTPETLSLIKLQA</sequence>
<evidence type="ECO:0000256" key="1">
    <source>
        <dbReference type="PIRSR" id="PIRSR613078-1"/>
    </source>
</evidence>
<dbReference type="PANTHER" id="PTHR47927:SF2">
    <property type="entry name" value="PHOSPHOGLYCERATE MUTASE FAMILY PROTEIN"/>
    <property type="match status" value="1"/>
</dbReference>
<dbReference type="EMBL" id="JAAARO010000015">
    <property type="protein sequence ID" value="KAF5735861.1"/>
    <property type="molecule type" value="Genomic_DNA"/>
</dbReference>
<dbReference type="Pfam" id="PF00300">
    <property type="entry name" value="His_Phos_1"/>
    <property type="match status" value="1"/>
</dbReference>
<name>A0A7J7CP75_TRIWF</name>
<feature type="active site" description="Tele-phosphohistidine intermediate" evidence="1">
    <location>
        <position position="124"/>
    </location>
</feature>
<dbReference type="SMART" id="SM00855">
    <property type="entry name" value="PGAM"/>
    <property type="match status" value="1"/>
</dbReference>
<dbReference type="AlphaFoldDB" id="A0A7J7CP75"/>
<evidence type="ECO:0000313" key="5">
    <source>
        <dbReference type="Proteomes" id="UP000593562"/>
    </source>
</evidence>
<keyword evidence="5" id="KW-1185">Reference proteome</keyword>
<evidence type="ECO:0000256" key="3">
    <source>
        <dbReference type="SAM" id="MobiDB-lite"/>
    </source>
</evidence>
<feature type="region of interest" description="Disordered" evidence="3">
    <location>
        <begin position="1"/>
        <end position="44"/>
    </location>
</feature>
<dbReference type="Gene3D" id="3.40.50.1240">
    <property type="entry name" value="Phosphoglycerate mutase-like"/>
    <property type="match status" value="1"/>
</dbReference>
<organism evidence="4 5">
    <name type="scientific">Tripterygium wilfordii</name>
    <name type="common">Thunder God vine</name>
    <dbReference type="NCBI Taxonomy" id="458696"/>
    <lineage>
        <taxon>Eukaryota</taxon>
        <taxon>Viridiplantae</taxon>
        <taxon>Streptophyta</taxon>
        <taxon>Embryophyta</taxon>
        <taxon>Tracheophyta</taxon>
        <taxon>Spermatophyta</taxon>
        <taxon>Magnoliopsida</taxon>
        <taxon>eudicotyledons</taxon>
        <taxon>Gunneridae</taxon>
        <taxon>Pentapetalae</taxon>
        <taxon>rosids</taxon>
        <taxon>fabids</taxon>
        <taxon>Celastrales</taxon>
        <taxon>Celastraceae</taxon>
        <taxon>Tripterygium</taxon>
    </lineage>
</organism>
<protein>
    <recommendedName>
        <fullName evidence="6">Phosphoglycerate mutase family protein</fullName>
    </recommendedName>
</protein>
<feature type="compositionally biased region" description="Basic and acidic residues" evidence="3">
    <location>
        <begin position="30"/>
        <end position="42"/>
    </location>
</feature>
<dbReference type="SUPFAM" id="SSF53254">
    <property type="entry name" value="Phosphoglycerate mutase-like"/>
    <property type="match status" value="1"/>
</dbReference>
<proteinExistence type="predicted"/>
<dbReference type="PANTHER" id="PTHR47927">
    <property type="entry name" value="PUTATIVE-RELATED"/>
    <property type="match status" value="1"/>
</dbReference>